<evidence type="ECO:0000256" key="1">
    <source>
        <dbReference type="SAM" id="MobiDB-lite"/>
    </source>
</evidence>
<organism evidence="3 4">
    <name type="scientific">Desmospora profundinema</name>
    <dbReference type="NCBI Taxonomy" id="1571184"/>
    <lineage>
        <taxon>Bacteria</taxon>
        <taxon>Bacillati</taxon>
        <taxon>Bacillota</taxon>
        <taxon>Bacilli</taxon>
        <taxon>Bacillales</taxon>
        <taxon>Thermoactinomycetaceae</taxon>
        <taxon>Desmospora</taxon>
    </lineage>
</organism>
<dbReference type="EMBL" id="JAVDQG010000001">
    <property type="protein sequence ID" value="MDR6224677.1"/>
    <property type="molecule type" value="Genomic_DNA"/>
</dbReference>
<reference evidence="3 4" key="1">
    <citation type="submission" date="2023-07" db="EMBL/GenBank/DDBJ databases">
        <title>Genomic Encyclopedia of Type Strains, Phase IV (KMG-IV): sequencing the most valuable type-strain genomes for metagenomic binning, comparative biology and taxonomic classification.</title>
        <authorList>
            <person name="Goeker M."/>
        </authorList>
    </citation>
    <scope>NUCLEOTIDE SEQUENCE [LARGE SCALE GENOMIC DNA]</scope>
    <source>
        <strain evidence="3 4">DSM 45903</strain>
    </source>
</reference>
<keyword evidence="2" id="KW-0732">Signal</keyword>
<name>A0ABU1IJG3_9BACL</name>
<dbReference type="InterPro" id="IPR025673">
    <property type="entry name" value="PCYCGC"/>
</dbReference>
<proteinExistence type="predicted"/>
<feature type="signal peptide" evidence="2">
    <location>
        <begin position="1"/>
        <end position="22"/>
    </location>
</feature>
<keyword evidence="4" id="KW-1185">Reference proteome</keyword>
<evidence type="ECO:0000256" key="2">
    <source>
        <dbReference type="SAM" id="SignalP"/>
    </source>
</evidence>
<dbReference type="PROSITE" id="PS51257">
    <property type="entry name" value="PROKAR_LIPOPROTEIN"/>
    <property type="match status" value="1"/>
</dbReference>
<comment type="caution">
    <text evidence="3">The sequence shown here is derived from an EMBL/GenBank/DDBJ whole genome shotgun (WGS) entry which is preliminary data.</text>
</comment>
<sequence length="150" mass="16631">MKTIIRRLTVSAILVVVLAACSQQDTEFYYEGVAGKQFPDYVESSPVEHVKVAYAYAADHPEQLEYIPCYCGCGSIGHGSVKSCFLSSESDQDVSYDPHGAGCEICVQVVLDTMKGKQEGQSLQEIRQEIDRRYGERFVPTDTPEPPPDM</sequence>
<protein>
    <recommendedName>
        <fullName evidence="5">Lipoprotein</fullName>
    </recommendedName>
</protein>
<accession>A0ABU1IJG3</accession>
<evidence type="ECO:0000313" key="4">
    <source>
        <dbReference type="Proteomes" id="UP001185012"/>
    </source>
</evidence>
<evidence type="ECO:0000313" key="3">
    <source>
        <dbReference type="EMBL" id="MDR6224677.1"/>
    </source>
</evidence>
<feature type="chain" id="PRO_5047454262" description="Lipoprotein" evidence="2">
    <location>
        <begin position="23"/>
        <end position="150"/>
    </location>
</feature>
<dbReference type="Proteomes" id="UP001185012">
    <property type="component" value="Unassembled WGS sequence"/>
</dbReference>
<dbReference type="RefSeq" id="WP_309862200.1">
    <property type="nucleotide sequence ID" value="NZ_JAVDQG010000001.1"/>
</dbReference>
<dbReference type="Pfam" id="PF13798">
    <property type="entry name" value="PCYCGC"/>
    <property type="match status" value="1"/>
</dbReference>
<feature type="region of interest" description="Disordered" evidence="1">
    <location>
        <begin position="130"/>
        <end position="150"/>
    </location>
</feature>
<gene>
    <name evidence="3" type="ORF">JOE21_000665</name>
</gene>
<evidence type="ECO:0008006" key="5">
    <source>
        <dbReference type="Google" id="ProtNLM"/>
    </source>
</evidence>